<comment type="caution">
    <text evidence="8">The sequence shown here is derived from an EMBL/GenBank/DDBJ whole genome shotgun (WGS) entry which is preliminary data.</text>
</comment>
<dbReference type="Gene3D" id="1.10.10.60">
    <property type="entry name" value="Homeodomain-like"/>
    <property type="match status" value="1"/>
</dbReference>
<dbReference type="PANTHER" id="PTHR10865">
    <property type="entry name" value="METASTASIS-ASSOCIATED PROTEIN AND MESODERM INDUCTION EARLY RESPONSE PROTEIN"/>
    <property type="match status" value="1"/>
</dbReference>
<dbReference type="GO" id="GO:0003677">
    <property type="term" value="F:DNA binding"/>
    <property type="evidence" value="ECO:0007669"/>
    <property type="project" value="UniProtKB-KW"/>
</dbReference>
<evidence type="ECO:0000256" key="3">
    <source>
        <dbReference type="ARBA" id="ARBA00022833"/>
    </source>
</evidence>
<dbReference type="GO" id="GO:0005654">
    <property type="term" value="C:nucleoplasm"/>
    <property type="evidence" value="ECO:0007669"/>
    <property type="project" value="TreeGrafter"/>
</dbReference>
<dbReference type="EMBL" id="JAKMXF010000312">
    <property type="protein sequence ID" value="KAI6650294.1"/>
    <property type="molecule type" value="Genomic_DNA"/>
</dbReference>
<dbReference type="InterPro" id="IPR000949">
    <property type="entry name" value="ELM2_dom"/>
</dbReference>
<keyword evidence="5" id="KW-0539">Nucleus</keyword>
<evidence type="ECO:0000256" key="5">
    <source>
        <dbReference type="ARBA" id="ARBA00023242"/>
    </source>
</evidence>
<keyword evidence="3" id="KW-0862">Zinc</keyword>
<keyword evidence="9" id="KW-1185">Reference proteome</keyword>
<dbReference type="InterPro" id="IPR040138">
    <property type="entry name" value="MIER/MTA"/>
</dbReference>
<proteinExistence type="predicted"/>
<dbReference type="Pfam" id="PF01448">
    <property type="entry name" value="ELM2"/>
    <property type="match status" value="1"/>
</dbReference>
<evidence type="ECO:0000259" key="6">
    <source>
        <dbReference type="PROSITE" id="PS51156"/>
    </source>
</evidence>
<feature type="domain" description="SANT" evidence="7">
    <location>
        <begin position="91"/>
        <end position="143"/>
    </location>
</feature>
<evidence type="ECO:0000259" key="7">
    <source>
        <dbReference type="PROSITE" id="PS51293"/>
    </source>
</evidence>
<dbReference type="InterPro" id="IPR009057">
    <property type="entry name" value="Homeodomain-like_sf"/>
</dbReference>
<keyword evidence="2" id="KW-0863">Zinc-finger</keyword>
<dbReference type="AlphaFoldDB" id="A0AAV7JND3"/>
<evidence type="ECO:0000256" key="2">
    <source>
        <dbReference type="ARBA" id="ARBA00022771"/>
    </source>
</evidence>
<dbReference type="PROSITE" id="PS51156">
    <property type="entry name" value="ELM2"/>
    <property type="match status" value="1"/>
</dbReference>
<dbReference type="GO" id="GO:0003714">
    <property type="term" value="F:transcription corepressor activity"/>
    <property type="evidence" value="ECO:0007669"/>
    <property type="project" value="TreeGrafter"/>
</dbReference>
<name>A0AAV7JND3_9METZ</name>
<keyword evidence="1" id="KW-0479">Metal-binding</keyword>
<dbReference type="InterPro" id="IPR017884">
    <property type="entry name" value="SANT_dom"/>
</dbReference>
<keyword evidence="4" id="KW-0238">DNA-binding</keyword>
<dbReference type="GO" id="GO:0008270">
    <property type="term" value="F:zinc ion binding"/>
    <property type="evidence" value="ECO:0007669"/>
    <property type="project" value="UniProtKB-KW"/>
</dbReference>
<dbReference type="Proteomes" id="UP001165289">
    <property type="component" value="Unassembled WGS sequence"/>
</dbReference>
<evidence type="ECO:0000313" key="9">
    <source>
        <dbReference type="Proteomes" id="UP001165289"/>
    </source>
</evidence>
<evidence type="ECO:0000256" key="1">
    <source>
        <dbReference type="ARBA" id="ARBA00022723"/>
    </source>
</evidence>
<sequence>MSLSPNQSNSREIRIGPTYQASLPSYQIDYSRKSKSTLLWAPPTDNIPDITMVTQEYFKLGFSRQIILESVFRNNYNIESVKRELTMELEKSGKNWSTADENNFELGLQEFGKNFDSIQSDYLSHMPLPRIIQYYYKWRLNRPLSKVDVKLKCYHENVINIDTKPLLNVAVVGDTISDNISVTVDEIKQVLSDKNGSEMEELISKSKQNKMKIQTNTYTIYSLKNKLNFQEIEKLRPVTFQTSKDISKKRIKNLTNTIGSPKRMKHESNC</sequence>
<dbReference type="FunFam" id="1.10.10.60:FF:000012">
    <property type="entry name" value="Metastasis-associated 1 family, member 3"/>
    <property type="match status" value="1"/>
</dbReference>
<organism evidence="8 9">
    <name type="scientific">Oopsacas minuta</name>
    <dbReference type="NCBI Taxonomy" id="111878"/>
    <lineage>
        <taxon>Eukaryota</taxon>
        <taxon>Metazoa</taxon>
        <taxon>Porifera</taxon>
        <taxon>Hexactinellida</taxon>
        <taxon>Hexasterophora</taxon>
        <taxon>Lyssacinosida</taxon>
        <taxon>Leucopsacidae</taxon>
        <taxon>Oopsacas</taxon>
    </lineage>
</organism>
<dbReference type="SUPFAM" id="SSF46689">
    <property type="entry name" value="Homeodomain-like"/>
    <property type="match status" value="1"/>
</dbReference>
<evidence type="ECO:0000256" key="4">
    <source>
        <dbReference type="ARBA" id="ARBA00023125"/>
    </source>
</evidence>
<protein>
    <submittedName>
        <fullName evidence="8">REST corepressor 2-like</fullName>
    </submittedName>
</protein>
<dbReference type="PROSITE" id="PS51293">
    <property type="entry name" value="SANT"/>
    <property type="match status" value="1"/>
</dbReference>
<dbReference type="GO" id="GO:0042826">
    <property type="term" value="F:histone deacetylase binding"/>
    <property type="evidence" value="ECO:0007669"/>
    <property type="project" value="TreeGrafter"/>
</dbReference>
<evidence type="ECO:0000313" key="8">
    <source>
        <dbReference type="EMBL" id="KAI6650294.1"/>
    </source>
</evidence>
<dbReference type="GO" id="GO:0000122">
    <property type="term" value="P:negative regulation of transcription by RNA polymerase II"/>
    <property type="evidence" value="ECO:0007669"/>
    <property type="project" value="TreeGrafter"/>
</dbReference>
<accession>A0AAV7JND3</accession>
<feature type="domain" description="ELM2" evidence="6">
    <location>
        <begin position="11"/>
        <end position="89"/>
    </location>
</feature>
<gene>
    <name evidence="8" type="ORF">LOD99_5972</name>
</gene>
<reference evidence="8 9" key="1">
    <citation type="journal article" date="2023" name="BMC Biol.">
        <title>The compact genome of the sponge Oopsacas minuta (Hexactinellida) is lacking key metazoan core genes.</title>
        <authorList>
            <person name="Santini S."/>
            <person name="Schenkelaars Q."/>
            <person name="Jourda C."/>
            <person name="Duchesne M."/>
            <person name="Belahbib H."/>
            <person name="Rocher C."/>
            <person name="Selva M."/>
            <person name="Riesgo A."/>
            <person name="Vervoort M."/>
            <person name="Leys S.P."/>
            <person name="Kodjabachian L."/>
            <person name="Le Bivic A."/>
            <person name="Borchiellini C."/>
            <person name="Claverie J.M."/>
            <person name="Renard E."/>
        </authorList>
    </citation>
    <scope>NUCLEOTIDE SEQUENCE [LARGE SCALE GENOMIC DNA]</scope>
    <source>
        <strain evidence="8">SPO-2</strain>
    </source>
</reference>
<dbReference type="PANTHER" id="PTHR10865:SF28">
    <property type="entry name" value="ELM2 DOMAIN-CONTAINING PROTEIN"/>
    <property type="match status" value="1"/>
</dbReference>
<dbReference type="SMART" id="SM01189">
    <property type="entry name" value="ELM2"/>
    <property type="match status" value="1"/>
</dbReference>